<dbReference type="PRINTS" id="PR00395">
    <property type="entry name" value="RIBOSOMALS2"/>
</dbReference>
<feature type="compositionally biased region" description="Basic and acidic residues" evidence="4">
    <location>
        <begin position="353"/>
        <end position="362"/>
    </location>
</feature>
<dbReference type="Pfam" id="PF00318">
    <property type="entry name" value="Ribosomal_S2"/>
    <property type="match status" value="1"/>
</dbReference>
<evidence type="ECO:0000256" key="2">
    <source>
        <dbReference type="ARBA" id="ARBA00022980"/>
    </source>
</evidence>
<dbReference type="AlphaFoldDB" id="A0AAD9YZH2"/>
<dbReference type="PANTHER" id="PTHR12534:SF0">
    <property type="entry name" value="SMALL RIBOSOMAL SUBUNIT PROTEIN US2M"/>
    <property type="match status" value="1"/>
</dbReference>
<dbReference type="EMBL" id="JASNWA010000010">
    <property type="protein sequence ID" value="KAK3168171.1"/>
    <property type="molecule type" value="Genomic_DNA"/>
</dbReference>
<evidence type="ECO:0000256" key="4">
    <source>
        <dbReference type="SAM" id="MobiDB-lite"/>
    </source>
</evidence>
<accession>A0AAD9YZH2</accession>
<evidence type="ECO:0000256" key="3">
    <source>
        <dbReference type="ARBA" id="ARBA00023274"/>
    </source>
</evidence>
<evidence type="ECO:0000313" key="5">
    <source>
        <dbReference type="EMBL" id="KAK3168171.1"/>
    </source>
</evidence>
<dbReference type="InterPro" id="IPR005706">
    <property type="entry name" value="Ribosomal_uS2_bac/mit/plastid"/>
</dbReference>
<feature type="compositionally biased region" description="Basic and acidic residues" evidence="4">
    <location>
        <begin position="316"/>
        <end position="329"/>
    </location>
</feature>
<evidence type="ECO:0000313" key="6">
    <source>
        <dbReference type="Proteomes" id="UP001276659"/>
    </source>
</evidence>
<comment type="similarity">
    <text evidence="1">Belongs to the universal ribosomal protein uS2 family.</text>
</comment>
<keyword evidence="2" id="KW-0689">Ribosomal protein</keyword>
<comment type="caution">
    <text evidence="5">The sequence shown here is derived from an EMBL/GenBank/DDBJ whole genome shotgun (WGS) entry which is preliminary data.</text>
</comment>
<organism evidence="5 6">
    <name type="scientific">Lepraria neglecta</name>
    <dbReference type="NCBI Taxonomy" id="209136"/>
    <lineage>
        <taxon>Eukaryota</taxon>
        <taxon>Fungi</taxon>
        <taxon>Dikarya</taxon>
        <taxon>Ascomycota</taxon>
        <taxon>Pezizomycotina</taxon>
        <taxon>Lecanoromycetes</taxon>
        <taxon>OSLEUM clade</taxon>
        <taxon>Lecanoromycetidae</taxon>
        <taxon>Lecanorales</taxon>
        <taxon>Lecanorineae</taxon>
        <taxon>Stereocaulaceae</taxon>
        <taxon>Lepraria</taxon>
    </lineage>
</organism>
<reference evidence="5" key="1">
    <citation type="submission" date="2022-11" db="EMBL/GenBank/DDBJ databases">
        <title>Chromosomal genome sequence assembly and mating type (MAT) locus characterization of the leprose asexual lichenized fungus Lepraria neglecta (Nyl.) Erichsen.</title>
        <authorList>
            <person name="Allen J.L."/>
            <person name="Pfeffer B."/>
        </authorList>
    </citation>
    <scope>NUCLEOTIDE SEQUENCE</scope>
    <source>
        <strain evidence="5">Allen 5258</strain>
    </source>
</reference>
<name>A0AAD9YZH2_9LECA</name>
<sequence>MMIIRKALIRQGHRIAIAPARSWTRALATEVDIASIESSLSNSLRDTKSIELQVQNETIKLVPQIDSRTQSTQNLLEDNTAAKYTQLQQHKKLTNPLGSRIAPHYQPHFLVNDPPRPSDITLELLLASQAHLGHKTSHWNPMNSRYIFGIRQGIHIISLDVTASHLRRACRVVAGVAERGGLVLFVGTRPGQDRCVVKAAQMAGGCHLFERWTPGSITNGHQILGNCRTKVVDEYDREITGYDEELRDRPVLKPDLVVCMNPLENWVMLHECGLNAIPTIGIIDTDANPTWVTYPIPANDDSLRCVQVIAGVLGRAGEEGQKSRREKAMHGNVTYTPSTLATGVSTKGGRTGRSGEDIRGLQ</sequence>
<dbReference type="HAMAP" id="MF_00291_B">
    <property type="entry name" value="Ribosomal_uS2_B"/>
    <property type="match status" value="1"/>
</dbReference>
<evidence type="ECO:0000256" key="1">
    <source>
        <dbReference type="ARBA" id="ARBA00006242"/>
    </source>
</evidence>
<dbReference type="InterPro" id="IPR018130">
    <property type="entry name" value="Ribosomal_uS2_CS"/>
</dbReference>
<dbReference type="GO" id="GO:0005763">
    <property type="term" value="C:mitochondrial small ribosomal subunit"/>
    <property type="evidence" value="ECO:0007669"/>
    <property type="project" value="TreeGrafter"/>
</dbReference>
<feature type="compositionally biased region" description="Polar residues" evidence="4">
    <location>
        <begin position="333"/>
        <end position="345"/>
    </location>
</feature>
<feature type="region of interest" description="Disordered" evidence="4">
    <location>
        <begin position="316"/>
        <end position="362"/>
    </location>
</feature>
<dbReference type="GO" id="GO:0006412">
    <property type="term" value="P:translation"/>
    <property type="evidence" value="ECO:0007669"/>
    <property type="project" value="InterPro"/>
</dbReference>
<evidence type="ECO:0008006" key="7">
    <source>
        <dbReference type="Google" id="ProtNLM"/>
    </source>
</evidence>
<dbReference type="PROSITE" id="PS00962">
    <property type="entry name" value="RIBOSOMAL_S2_1"/>
    <property type="match status" value="1"/>
</dbReference>
<dbReference type="Gene3D" id="3.40.50.10490">
    <property type="entry name" value="Glucose-6-phosphate isomerase like protein, domain 1"/>
    <property type="match status" value="1"/>
</dbReference>
<dbReference type="InterPro" id="IPR023591">
    <property type="entry name" value="Ribosomal_uS2_flav_dom_sf"/>
</dbReference>
<dbReference type="NCBIfam" id="TIGR01011">
    <property type="entry name" value="rpsB_bact"/>
    <property type="match status" value="1"/>
</dbReference>
<keyword evidence="3" id="KW-0687">Ribonucleoprotein</keyword>
<dbReference type="SUPFAM" id="SSF52313">
    <property type="entry name" value="Ribosomal protein S2"/>
    <property type="match status" value="1"/>
</dbReference>
<dbReference type="GO" id="GO:0003735">
    <property type="term" value="F:structural constituent of ribosome"/>
    <property type="evidence" value="ECO:0007669"/>
    <property type="project" value="InterPro"/>
</dbReference>
<dbReference type="CDD" id="cd01425">
    <property type="entry name" value="RPS2"/>
    <property type="match status" value="1"/>
</dbReference>
<gene>
    <name evidence="5" type="ORF">OEA41_004617</name>
</gene>
<protein>
    <recommendedName>
        <fullName evidence="7">Ribosomal protein S2</fullName>
    </recommendedName>
</protein>
<dbReference type="InterPro" id="IPR001865">
    <property type="entry name" value="Ribosomal_uS2"/>
</dbReference>
<proteinExistence type="inferred from homology"/>
<keyword evidence="6" id="KW-1185">Reference proteome</keyword>
<dbReference type="Proteomes" id="UP001276659">
    <property type="component" value="Unassembled WGS sequence"/>
</dbReference>
<dbReference type="PANTHER" id="PTHR12534">
    <property type="entry name" value="30S RIBOSOMAL PROTEIN S2 PROKARYOTIC AND ORGANELLAR"/>
    <property type="match status" value="1"/>
</dbReference>